<feature type="region of interest" description="Disordered" evidence="1">
    <location>
        <begin position="93"/>
        <end position="143"/>
    </location>
</feature>
<dbReference type="PROSITE" id="PS00383">
    <property type="entry name" value="TYR_PHOSPHATASE_1"/>
    <property type="match status" value="1"/>
</dbReference>
<dbReference type="CDD" id="cd00047">
    <property type="entry name" value="PTPc"/>
    <property type="match status" value="1"/>
</dbReference>
<name>Q9XWA6_CAEEL</name>
<sequence>MLIVPLIIGAILLPLTIQHSSKDIHAQRNSNYHGKGHLPDSFGYHHSPNAPDDSKSSINRPKTQGSPRLTPDSNRAPHIAVSQDALQDYTSIVTGQEPPASPPTVKAPSRRKLRAGRSPSLWKRDSALGSAPSRPDSSPPKLPELHLAYVNHTTVTNGTTANTTNSTKPAPTNPADFLNHITVVAHVSNGITLQAGLMNGSIPIVEVVDELLDLGSAKVADLVSFKEDKITALVSKLKEVRQGVAAKDETTRMENRAFEWEDYRRKSESFGEVENLPGSTEYFDAITKFQSEFNFTLFNATLKKIDAFGGSITFLLNNNYELKRDRQYGLIILKDFSSEFRPLKDLLSSVKRVDTTLYAALMDGPRRFKPIQTLIELSALRQTYRALHSVAKENQIRSNIELASTSHAIRQASEEDMVTVLKFSDKHVMRPEKRFTSGFPKGVIEMELFEDDVKSQWLLKITNSSDLDKRSIVNSLMPMVIATETLSAVNKNLESTFQAANAQQRQMFMKFKEESFLIPTDAASAVGVLEKYKKCQNDGGQQTDDERKPGLEFMTKVKSVGDSLAALNGFSRALDLVQLETDVADFVGSFNFTDIKNETQSLAEIAEVVNGLKKSGKLAKIQESVKSIEQQINHINLGNLESTLLPNLNNSFMENGKFKDVISAETKVSECLQNLTADSLLVTQAIATIRKLRKLDDKLLESVQQTATSVAQFSATLASIEKIPDTMKKNVKNVTLELNKWSQSLNQSDAITHSASALRGVFGLLELESSIGLLKDVDAIVSGEIAKVQATEDQKRLKTQWGDHKTDMASLDAAIVKADAFVKKIDVSMAQTLTNYSAPLMDLAAIPDVNINALEKSKVLEKLISLMPPVGRKRRAAADPKTQLIAAKAVLDQLAALDLKFSSGTSGVQTAFKSFSNVLTKFFATQHISAPPSSSGNSVGTGGGGTGSGGTGSDSGGESGSGSAAGKTSGGSSPVNKRKEPVDFPTLAVVIPLVAMLLAGVAIGGFLFRQHKIHEKDREEEKKRKTQDFQDQQDADIERAEADEQRRKMNVERAKKDEERAKKDKRDAEERRKKDEERAKKDKEDAKKAKEDQEKIDKLAAEVKEREEKSLARHEKEEEDEKRRLKEEEDVKQLNKERAMEREEQLIGDMKVWIISQDHQDADKTARFYNATMDQVYVTTLDKDNMTKSLGYLHKDKHRYDGVPCKPLTAVEVMDNGKRVPIHANWIPTHGHPHRFIATQGPLDNTCEDFWAMCVYHNVDKIAMLCLNVEKNVKKCAVYFASDPPSKLDIGRFQITTQSRQLILRDNVIERKLLVKDTTGKFEPKTVTHYQHVKWPDRDTPKTHVDTFELMELVKKSENPIVVHCSAGIGRTTAFIGTEYLAREVENDPKIELTEALKHLREHRWKGVQMRSQLYWMTLGAVYRLIREYNFNMRMHTDLMKDFDRVVELLAGYEKIMKQVEERAAKEAIKAKAKKDSKPKSTDEKKDADKTIGQ</sequence>
<dbReference type="SMR" id="Q9XWA6"/>
<feature type="region of interest" description="Disordered" evidence="1">
    <location>
        <begin position="929"/>
        <end position="978"/>
    </location>
</feature>
<feature type="compositionally biased region" description="Low complexity" evidence="1">
    <location>
        <begin position="961"/>
        <end position="973"/>
    </location>
</feature>
<dbReference type="eggNOG" id="ENOG502QR81">
    <property type="taxonomic scope" value="Eukaryota"/>
</dbReference>
<dbReference type="RefSeq" id="NP_507918.1">
    <property type="nucleotide sequence ID" value="NM_075517.3"/>
</dbReference>
<keyword evidence="9" id="KW-1267">Proteomics identification</keyword>
<evidence type="ECO:0000313" key="6">
    <source>
        <dbReference type="EMBL" id="CAA22059.1"/>
    </source>
</evidence>
<keyword evidence="3" id="KW-0732">Signal</keyword>
<feature type="transmembrane region" description="Helical" evidence="2">
    <location>
        <begin position="984"/>
        <end position="1008"/>
    </location>
</feature>
<accession>Q9XWA6</accession>
<dbReference type="OMA" id="CTIFIAT"/>
<dbReference type="SMART" id="SM00453">
    <property type="entry name" value="WSN"/>
    <property type="match status" value="1"/>
</dbReference>
<gene>
    <name evidence="6" type="ORF">CELE_Y113G7C.1</name>
    <name evidence="6 8" type="ORF">Y113G7C.1</name>
</gene>
<dbReference type="STRING" id="6239.Y113G7C.1.1"/>
<dbReference type="SMART" id="SM00194">
    <property type="entry name" value="PTPc"/>
    <property type="match status" value="1"/>
</dbReference>
<dbReference type="InterPro" id="IPR000387">
    <property type="entry name" value="Tyr_Pase_dom"/>
</dbReference>
<proteinExistence type="evidence at protein level"/>
<feature type="domain" description="Tyrosine-protein phosphatase" evidence="4">
    <location>
        <begin position="1194"/>
        <end position="1417"/>
    </location>
</feature>
<dbReference type="PRINTS" id="PR00700">
    <property type="entry name" value="PRTYPHPHTASE"/>
</dbReference>
<evidence type="ECO:0000256" key="1">
    <source>
        <dbReference type="SAM" id="MobiDB-lite"/>
    </source>
</evidence>
<dbReference type="InParanoid" id="Q9XWA6"/>
<evidence type="ECO:0000313" key="8">
    <source>
        <dbReference type="WormBase" id="Y113G7C.1"/>
    </source>
</evidence>
<evidence type="ECO:0000256" key="2">
    <source>
        <dbReference type="SAM" id="Phobius"/>
    </source>
</evidence>
<keyword evidence="2" id="KW-0472">Membrane</keyword>
<dbReference type="EMBL" id="BX284605">
    <property type="protein sequence ID" value="CAA22059.1"/>
    <property type="molecule type" value="Genomic_DNA"/>
</dbReference>
<dbReference type="PROSITE" id="PS50056">
    <property type="entry name" value="TYR_PHOSPHATASE_2"/>
    <property type="match status" value="1"/>
</dbReference>
<keyword evidence="7" id="KW-1185">Reference proteome</keyword>
<dbReference type="Pfam" id="PF02206">
    <property type="entry name" value="WSN"/>
    <property type="match status" value="1"/>
</dbReference>
<evidence type="ECO:0000256" key="3">
    <source>
        <dbReference type="SAM" id="SignalP"/>
    </source>
</evidence>
<evidence type="ECO:0007829" key="9">
    <source>
        <dbReference type="PeptideAtlas" id="Q9XWA6"/>
    </source>
</evidence>
<dbReference type="Bgee" id="WBGene00013771">
    <property type="expression patterns" value="Expressed in material anatomical entity and 2 other cell types or tissues"/>
</dbReference>
<dbReference type="PhylomeDB" id="Q9XWA6"/>
<dbReference type="Proteomes" id="UP000001940">
    <property type="component" value="Chromosome V"/>
</dbReference>
<feature type="compositionally biased region" description="Basic and acidic residues" evidence="1">
    <location>
        <begin position="1036"/>
        <end position="1132"/>
    </location>
</feature>
<dbReference type="PeptideAtlas" id="Q9XWA6"/>
<dbReference type="AGR" id="WB:WBGene00013771"/>
<dbReference type="OrthoDB" id="5846887at2759"/>
<dbReference type="SMART" id="SM00404">
    <property type="entry name" value="PTPc_motif"/>
    <property type="match status" value="1"/>
</dbReference>
<feature type="region of interest" description="Disordered" evidence="1">
    <location>
        <begin position="1015"/>
        <end position="1132"/>
    </location>
</feature>
<dbReference type="Gene3D" id="3.90.190.10">
    <property type="entry name" value="Protein tyrosine phosphatase superfamily"/>
    <property type="match status" value="1"/>
</dbReference>
<dbReference type="AlphaFoldDB" id="Q9XWA6"/>
<feature type="compositionally biased region" description="Gly residues" evidence="1">
    <location>
        <begin position="939"/>
        <end position="960"/>
    </location>
</feature>
<dbReference type="SUPFAM" id="SSF52799">
    <property type="entry name" value="(Phosphotyrosine protein) phosphatases II"/>
    <property type="match status" value="1"/>
</dbReference>
<feature type="signal peptide" evidence="3">
    <location>
        <begin position="1"/>
        <end position="18"/>
    </location>
</feature>
<feature type="domain" description="Tyrosine specific protein phosphatases" evidence="5">
    <location>
        <begin position="1348"/>
        <end position="1415"/>
    </location>
</feature>
<evidence type="ECO:0000259" key="4">
    <source>
        <dbReference type="PROSITE" id="PS50055"/>
    </source>
</evidence>
<dbReference type="PANTHER" id="PTHR32525">
    <property type="entry name" value="PROTEIN-TYROSINE-PHOSPHATASE"/>
    <property type="match status" value="1"/>
</dbReference>
<reference evidence="6 7" key="1">
    <citation type="journal article" date="1998" name="Science">
        <title>Genome sequence of the nematode C. elegans: a platform for investigating biology.</title>
        <authorList>
            <consortium name="The C. elegans sequencing consortium"/>
            <person name="Sulson J.E."/>
            <person name="Waterston R."/>
        </authorList>
    </citation>
    <scope>NUCLEOTIDE SEQUENCE [LARGE SCALE GENOMIC DNA]</scope>
    <source>
        <strain evidence="6 7">Bristol N2</strain>
    </source>
</reference>
<feature type="chain" id="PRO_5004336787" evidence="3">
    <location>
        <begin position="19"/>
        <end position="1494"/>
    </location>
</feature>
<keyword evidence="2" id="KW-1133">Transmembrane helix</keyword>
<dbReference type="Pfam" id="PF00102">
    <property type="entry name" value="Y_phosphatase"/>
    <property type="match status" value="1"/>
</dbReference>
<dbReference type="GeneID" id="180332"/>
<dbReference type="InterPro" id="IPR016130">
    <property type="entry name" value="Tyr_Pase_AS"/>
</dbReference>
<dbReference type="CTD" id="180332"/>
<dbReference type="PANTHER" id="PTHR32525:SF1">
    <property type="entry name" value="DOMAIN OF UNKNOWN FUNCTION WSN DOMAIN-CONTAINING PROTEIN-RELATED"/>
    <property type="match status" value="1"/>
</dbReference>
<keyword evidence="2" id="KW-0812">Transmembrane</keyword>
<dbReference type="InterPro" id="IPR000242">
    <property type="entry name" value="PTP_cat"/>
</dbReference>
<dbReference type="InterPro" id="IPR003595">
    <property type="entry name" value="Tyr_Pase_cat"/>
</dbReference>
<dbReference type="WormBase" id="Y113G7C.1">
    <property type="protein sequence ID" value="CE23304"/>
    <property type="gene ID" value="WBGene00013771"/>
</dbReference>
<dbReference type="UCSC" id="Y113G7C.1">
    <property type="organism name" value="c. elegans"/>
</dbReference>
<dbReference type="InterPro" id="IPR003125">
    <property type="entry name" value="WSN"/>
</dbReference>
<feature type="compositionally biased region" description="Basic and acidic residues" evidence="1">
    <location>
        <begin position="1015"/>
        <end position="1028"/>
    </location>
</feature>
<dbReference type="GO" id="GO:0004725">
    <property type="term" value="F:protein tyrosine phosphatase activity"/>
    <property type="evidence" value="ECO:0007669"/>
    <property type="project" value="InterPro"/>
</dbReference>
<dbReference type="PROSITE" id="PS50055">
    <property type="entry name" value="TYR_PHOSPHATASE_PTP"/>
    <property type="match status" value="1"/>
</dbReference>
<organism evidence="6 7">
    <name type="scientific">Caenorhabditis elegans</name>
    <dbReference type="NCBI Taxonomy" id="6239"/>
    <lineage>
        <taxon>Eukaryota</taxon>
        <taxon>Metazoa</taxon>
        <taxon>Ecdysozoa</taxon>
        <taxon>Nematoda</taxon>
        <taxon>Chromadorea</taxon>
        <taxon>Rhabditida</taxon>
        <taxon>Rhabditina</taxon>
        <taxon>Rhabditomorpha</taxon>
        <taxon>Rhabditoidea</taxon>
        <taxon>Rhabditidae</taxon>
        <taxon>Peloderinae</taxon>
        <taxon>Caenorhabditis</taxon>
    </lineage>
</organism>
<protein>
    <submittedName>
        <fullName evidence="6">Protein-tyrosine-phosphatase</fullName>
    </submittedName>
</protein>
<feature type="compositionally biased region" description="Polar residues" evidence="1">
    <location>
        <begin position="56"/>
        <end position="73"/>
    </location>
</feature>
<dbReference type="PaxDb" id="6239-Y113G7C.1"/>
<dbReference type="InterPro" id="IPR029021">
    <property type="entry name" value="Prot-tyrosine_phosphatase-like"/>
</dbReference>
<evidence type="ECO:0000259" key="5">
    <source>
        <dbReference type="PROSITE" id="PS50056"/>
    </source>
</evidence>
<feature type="region of interest" description="Disordered" evidence="1">
    <location>
        <begin position="27"/>
        <end position="75"/>
    </location>
</feature>
<dbReference type="HOGENOM" id="CLU_002807_0_0_1"/>
<feature type="region of interest" description="Disordered" evidence="1">
    <location>
        <begin position="1467"/>
        <end position="1494"/>
    </location>
</feature>
<evidence type="ECO:0000313" key="7">
    <source>
        <dbReference type="Proteomes" id="UP000001940"/>
    </source>
</evidence>
<dbReference type="PIR" id="T26452">
    <property type="entry name" value="T26452"/>
</dbReference>
<dbReference type="KEGG" id="cel:CELE_Y113G7C.1"/>